<dbReference type="Proteomes" id="UP000070434">
    <property type="component" value="Unassembled WGS sequence"/>
</dbReference>
<dbReference type="RefSeq" id="WP_060968425.1">
    <property type="nucleotide sequence ID" value="NZ_LNJP01000003.1"/>
</dbReference>
<organism evidence="1 2">
    <name type="scientific">Burkholderia anthina</name>
    <dbReference type="NCBI Taxonomy" id="179879"/>
    <lineage>
        <taxon>Bacteria</taxon>
        <taxon>Pseudomonadati</taxon>
        <taxon>Pseudomonadota</taxon>
        <taxon>Betaproteobacteria</taxon>
        <taxon>Burkholderiales</taxon>
        <taxon>Burkholderiaceae</taxon>
        <taxon>Burkholderia</taxon>
        <taxon>Burkholderia cepacia complex</taxon>
    </lineage>
</organism>
<dbReference type="Pfam" id="PF05159">
    <property type="entry name" value="Capsule_synth"/>
    <property type="match status" value="1"/>
</dbReference>
<dbReference type="GO" id="GO:0015774">
    <property type="term" value="P:polysaccharide transport"/>
    <property type="evidence" value="ECO:0007669"/>
    <property type="project" value="InterPro"/>
</dbReference>
<name>A0AAW3PUV6_9BURK</name>
<evidence type="ECO:0000313" key="1">
    <source>
        <dbReference type="EMBL" id="KWZ32157.1"/>
    </source>
</evidence>
<accession>A0AAW3PUV6</accession>
<gene>
    <name evidence="1" type="ORF">WS64_28465</name>
</gene>
<dbReference type="AlphaFoldDB" id="A0AAW3PUV6"/>
<proteinExistence type="predicted"/>
<dbReference type="InterPro" id="IPR007833">
    <property type="entry name" value="Capsule_polysaccharide_synth"/>
</dbReference>
<evidence type="ECO:0000313" key="2">
    <source>
        <dbReference type="Proteomes" id="UP000070434"/>
    </source>
</evidence>
<sequence>MRLLVVDSMQRYRFMIRLAAAARDEFPIAFATSEPLAHFLILRAGFRSVYLRSDRRTAALADDSDWRCDDAIEVLNGRVSSERAGRESAGIVRTIATLLATERIAQCVMWNGQQLVCRAIAHVCAERRVPMKFLEISNLPDKLFADTLGVNARSSIARCPSALDHLPLPDEHQHRDWLARYERDKARPLPQAGTSLHAILQSTVNYGMKLATRGVGRNARDAIVTRPATVDVRHTIAPDADELAARRYVFLPLQVSDDTQLKLHSEVDNLEAIDIALRYAAQADAALIVKVHPAERNAALVDAVLDLKRRHGFYVATSKTVDLVKHARLVVTINSTVGLEAMLYGKRVVPLGRCFYRSFDRDRLLRYIHAFLIDGVDYFGARAIPAQAARRILSLD</sequence>
<protein>
    <submittedName>
        <fullName evidence="1">Capsular biosynthesis protein</fullName>
    </submittedName>
</protein>
<comment type="caution">
    <text evidence="1">The sequence shown here is derived from an EMBL/GenBank/DDBJ whole genome shotgun (WGS) entry which is preliminary data.</text>
</comment>
<reference evidence="1 2" key="1">
    <citation type="submission" date="2015-11" db="EMBL/GenBank/DDBJ databases">
        <authorList>
            <person name="Sahl J."/>
            <person name="Wagner D."/>
            <person name="Keim P."/>
        </authorList>
    </citation>
    <scope>NUCLEOTIDE SEQUENCE [LARGE SCALE GENOMIC DNA]</scope>
    <source>
        <strain evidence="1 2">AZ-4-2-10-S1-D7</strain>
    </source>
</reference>
<dbReference type="EMBL" id="LNJP01000003">
    <property type="protein sequence ID" value="KWZ32157.1"/>
    <property type="molecule type" value="Genomic_DNA"/>
</dbReference>
<dbReference type="GO" id="GO:0000271">
    <property type="term" value="P:polysaccharide biosynthetic process"/>
    <property type="evidence" value="ECO:0007669"/>
    <property type="project" value="InterPro"/>
</dbReference>